<accession>A0ABM8B3W5</accession>
<keyword evidence="2" id="KW-1185">Reference proteome</keyword>
<organism evidence="1 2">
    <name type="scientific">Pseudodesulfovibrio nedwellii</name>
    <dbReference type="NCBI Taxonomy" id="2973072"/>
    <lineage>
        <taxon>Bacteria</taxon>
        <taxon>Pseudomonadati</taxon>
        <taxon>Thermodesulfobacteriota</taxon>
        <taxon>Desulfovibrionia</taxon>
        <taxon>Desulfovibrionales</taxon>
        <taxon>Desulfovibrionaceae</taxon>
    </lineage>
</organism>
<dbReference type="Proteomes" id="UP001317742">
    <property type="component" value="Chromosome"/>
</dbReference>
<gene>
    <name evidence="1" type="ORF">SYK_27920</name>
</gene>
<evidence type="ECO:0000313" key="1">
    <source>
        <dbReference type="EMBL" id="BDQ38432.1"/>
    </source>
</evidence>
<proteinExistence type="predicted"/>
<dbReference type="RefSeq" id="WP_281760931.1">
    <property type="nucleotide sequence ID" value="NZ_AP026709.1"/>
</dbReference>
<reference evidence="1 2" key="1">
    <citation type="submission" date="2022-08" db="EMBL/GenBank/DDBJ databases">
        <title>Genome Sequence of the sulphate-reducing bacterium, Pseudodesulfovibrio sp. SYK.</title>
        <authorList>
            <person name="Kondo R."/>
            <person name="Kataoka T."/>
        </authorList>
    </citation>
    <scope>NUCLEOTIDE SEQUENCE [LARGE SCALE GENOMIC DNA]</scope>
    <source>
        <strain evidence="1 2">SYK</strain>
    </source>
</reference>
<name>A0ABM8B3W5_9BACT</name>
<dbReference type="EMBL" id="AP026709">
    <property type="protein sequence ID" value="BDQ38432.1"/>
    <property type="molecule type" value="Genomic_DNA"/>
</dbReference>
<sequence length="430" mass="50272">MSRKKNDYVFTLSSDKTLNLMHKATEHDFWRYEYSRRNFYLELVNPKNGYGFHLSPVDGGGIPRELQAAQGCVLKKCIELFEKSGYPCSPENLDELSWKHRQHFHWVLSALMQINLGRQFGDNPNYQIASANKLYLMLDYYDVYSANSELRNMFLDIQKKDPAWVESLAFKIINRSCCDDSLNWLFEKSLQFGYFPWQMLLMDDLLESLQFYNDTTVPPCLCEPFLSKDSLLIEYGVEVNFASRNRAQFYSSEDDSSLYCYLSMQNTDIPIKIAQSIEAAIYRFEKKKKGNPFGEKEGSVIQICVDMNIFDTKRMKEVLVLLEAQIIKYRNWAFPQEHVFDGDNWKTLKAISVVKSEQTSFRSRCIGLWLWDQSNIHGMSRKDANELAFEVEVFGLSEDLDATALDRRYTLARACVERMRVLNYRSFIKS</sequence>
<protein>
    <submittedName>
        <fullName evidence="1">Uncharacterized protein</fullName>
    </submittedName>
</protein>
<evidence type="ECO:0000313" key="2">
    <source>
        <dbReference type="Proteomes" id="UP001317742"/>
    </source>
</evidence>